<dbReference type="PANTHER" id="PTHR15239:SF6">
    <property type="entry name" value="RIBOSOME QUALITY CONTROL COMPLEX SUBUNIT NEMF"/>
    <property type="match status" value="1"/>
</dbReference>
<reference evidence="9" key="1">
    <citation type="submission" date="2015-11" db="EMBL/GenBank/DDBJ databases">
        <title>De novo transcriptome assembly of four potential Pierce s Disease insect vectors from Arizona vineyards.</title>
        <authorList>
            <person name="Tassone E.E."/>
        </authorList>
    </citation>
    <scope>NUCLEOTIDE SEQUENCE</scope>
</reference>
<dbReference type="GO" id="GO:1990116">
    <property type="term" value="P:ribosome-associated ubiquitin-dependent protein catabolic process"/>
    <property type="evidence" value="ECO:0007669"/>
    <property type="project" value="TreeGrafter"/>
</dbReference>
<feature type="region of interest" description="Disordered" evidence="6">
    <location>
        <begin position="340"/>
        <end position="362"/>
    </location>
</feature>
<evidence type="ECO:0000256" key="4">
    <source>
        <dbReference type="ARBA" id="ARBA00023054"/>
    </source>
</evidence>
<feature type="domain" description="NFACT protein C-terminal" evidence="8">
    <location>
        <begin position="809"/>
        <end position="899"/>
    </location>
</feature>
<feature type="region of interest" description="Disordered" evidence="6">
    <location>
        <begin position="621"/>
        <end position="644"/>
    </location>
</feature>
<evidence type="ECO:0000256" key="1">
    <source>
        <dbReference type="ARBA" id="ARBA00004496"/>
    </source>
</evidence>
<protein>
    <recommendedName>
        <fullName evidence="10">NFACT RNA-binding domain-containing protein</fullName>
    </recommendedName>
</protein>
<feature type="compositionally biased region" description="Pro residues" evidence="6">
    <location>
        <begin position="773"/>
        <end position="785"/>
    </location>
</feature>
<dbReference type="InterPro" id="IPR051608">
    <property type="entry name" value="RQC_Subunit_NEMF"/>
</dbReference>
<dbReference type="GO" id="GO:0043023">
    <property type="term" value="F:ribosomal large subunit binding"/>
    <property type="evidence" value="ECO:0007669"/>
    <property type="project" value="TreeGrafter"/>
</dbReference>
<feature type="region of interest" description="Disordered" evidence="6">
    <location>
        <begin position="574"/>
        <end position="597"/>
    </location>
</feature>
<dbReference type="GO" id="GO:0072344">
    <property type="term" value="P:rescue of stalled ribosome"/>
    <property type="evidence" value="ECO:0007669"/>
    <property type="project" value="TreeGrafter"/>
</dbReference>
<feature type="compositionally biased region" description="Basic and acidic residues" evidence="6">
    <location>
        <begin position="731"/>
        <end position="744"/>
    </location>
</feature>
<feature type="compositionally biased region" description="Acidic residues" evidence="6">
    <location>
        <begin position="584"/>
        <end position="597"/>
    </location>
</feature>
<evidence type="ECO:0000256" key="6">
    <source>
        <dbReference type="SAM" id="MobiDB-lite"/>
    </source>
</evidence>
<evidence type="ECO:0000256" key="5">
    <source>
        <dbReference type="SAM" id="Coils"/>
    </source>
</evidence>
<dbReference type="AlphaFoldDB" id="A0A1B6EME7"/>
<sequence length="909" mass="101811">MQSNRTTEMRKHLKNKRLEVLRQLGMDRIVDMQFGTGEAAYHVILELYDRGNIILTDYELTILNVLRPHIEGDKIKFAVKEKYPVDRAHPRVPPPNVDELQQIFSKAKPGDSLKKILNPHLEYGPAVIDHMLLKVGLPPGVKLGKGFDISQVDKLCEALQEAESLLNQALTQPSKGYIIQKAEKRPTSEGGSEELITNQEFHPYLFLQNADQLYKEFDCFDLAVDEFFSSLEAQKIDVKFLQQEREALKKLDNVKKDHHDRLRALQQTQAVDKQKAELILRNQQLVESCLLVVRTALANQLPWPAISQLIEEAKTRGDPVATAIAQLKLETNHITLHLSDPFFSDDTSSREEDSDNEEGTSKIEPMNIDIDLALTSFSNAKKYYDKKRSAAKKQQKTVESQGKALKSAEKKTKQALKEVQAMSTITKARKVFWFEKFFWFISSENYLVIGGRDQQQNELIVKRHLRGSDVYVHADLHGASSVVVKNPSPQPVPPKTLNEAGTMAICYSAAWEAKVHTSAWWVHADQVSKTAPTGEYLTTGSFMIRGKKNYLPPLHLVMGFSFLFKLEDSSVERHKDDRRVKAVEDEEAPAEPEEGMAEVELELSEDEHPDGNSAPTLENVEEVDEDEDGSQFPDTQIRVEHTNDNKVSVTSAMGSLSLQPSTIADETTVVYLGDNQPIVVKPSAQKTVKQKQQQVKAVKKEGKDEEKEKEKQNVSQVKRGQKGKLKKMKEKYKDQDEEERKLRMDILQSAGSGKVKDSKKGKKSGSKVAPVVKKPPVPKPAPAPRPAAGDGAGVESGGEDEAEGEGVAADIDMLDSLTGQPLPEDELLFAVPVVAPYNTLTNYKYKVKLTPGSGKRGKAAKVVLNMFLRDRSATNHERDLMRSVKDQNMARNIPGRVKLSAPQLQKLKK</sequence>
<comment type="subcellular location">
    <subcellularLocation>
        <location evidence="1">Cytoplasm</location>
    </subcellularLocation>
</comment>
<gene>
    <name evidence="9" type="ORF">g.27380</name>
</gene>
<organism evidence="9">
    <name type="scientific">Cuerna arida</name>
    <dbReference type="NCBI Taxonomy" id="1464854"/>
    <lineage>
        <taxon>Eukaryota</taxon>
        <taxon>Metazoa</taxon>
        <taxon>Ecdysozoa</taxon>
        <taxon>Arthropoda</taxon>
        <taxon>Hexapoda</taxon>
        <taxon>Insecta</taxon>
        <taxon>Pterygota</taxon>
        <taxon>Neoptera</taxon>
        <taxon>Paraneoptera</taxon>
        <taxon>Hemiptera</taxon>
        <taxon>Auchenorrhyncha</taxon>
        <taxon>Membracoidea</taxon>
        <taxon>Cicadellidae</taxon>
        <taxon>Cicadellinae</taxon>
        <taxon>Proconiini</taxon>
        <taxon>Cuerna</taxon>
    </lineage>
</organism>
<dbReference type="PANTHER" id="PTHR15239">
    <property type="entry name" value="NUCLEAR EXPORT MEDIATOR FACTOR NEMF"/>
    <property type="match status" value="1"/>
</dbReference>
<dbReference type="GO" id="GO:0005737">
    <property type="term" value="C:cytoplasm"/>
    <property type="evidence" value="ECO:0007669"/>
    <property type="project" value="UniProtKB-SubCell"/>
</dbReference>
<evidence type="ECO:0000259" key="7">
    <source>
        <dbReference type="Pfam" id="PF05670"/>
    </source>
</evidence>
<keyword evidence="3" id="KW-0963">Cytoplasm</keyword>
<feature type="domain" description="NFACT RNA-binding" evidence="7">
    <location>
        <begin position="436"/>
        <end position="546"/>
    </location>
</feature>
<feature type="compositionally biased region" description="Low complexity" evidence="6">
    <location>
        <begin position="684"/>
        <end position="696"/>
    </location>
</feature>
<dbReference type="Pfam" id="PF05670">
    <property type="entry name" value="NFACT-R_1"/>
    <property type="match status" value="1"/>
</dbReference>
<dbReference type="GO" id="GO:1990112">
    <property type="term" value="C:RQC complex"/>
    <property type="evidence" value="ECO:0007669"/>
    <property type="project" value="TreeGrafter"/>
</dbReference>
<comment type="similarity">
    <text evidence="2">Belongs to the NEMF family.</text>
</comment>
<proteinExistence type="inferred from homology"/>
<feature type="coiled-coil region" evidence="5">
    <location>
        <begin position="231"/>
        <end position="268"/>
    </location>
</feature>
<dbReference type="Gene3D" id="2.30.310.10">
    <property type="entry name" value="ibrinogen binding protein from staphylococcus aureus domain"/>
    <property type="match status" value="1"/>
</dbReference>
<dbReference type="InterPro" id="IPR021846">
    <property type="entry name" value="NFACT-C"/>
</dbReference>
<name>A0A1B6EME7_9HEMI</name>
<feature type="compositionally biased region" description="Basic and acidic residues" evidence="6">
    <location>
        <begin position="574"/>
        <end position="583"/>
    </location>
</feature>
<accession>A0A1B6EME7</accession>
<dbReference type="InterPro" id="IPR008532">
    <property type="entry name" value="NFACT_RNA-bd"/>
</dbReference>
<evidence type="ECO:0000313" key="9">
    <source>
        <dbReference type="EMBL" id="JAS39071.1"/>
    </source>
</evidence>
<dbReference type="GO" id="GO:0000049">
    <property type="term" value="F:tRNA binding"/>
    <property type="evidence" value="ECO:0007669"/>
    <property type="project" value="TreeGrafter"/>
</dbReference>
<feature type="compositionally biased region" description="Basic residues" evidence="6">
    <location>
        <begin position="719"/>
        <end position="730"/>
    </location>
</feature>
<dbReference type="Pfam" id="PF05833">
    <property type="entry name" value="NFACT_N"/>
    <property type="match status" value="1"/>
</dbReference>
<evidence type="ECO:0008006" key="10">
    <source>
        <dbReference type="Google" id="ProtNLM"/>
    </source>
</evidence>
<evidence type="ECO:0000256" key="2">
    <source>
        <dbReference type="ARBA" id="ARBA00008318"/>
    </source>
</evidence>
<keyword evidence="4 5" id="KW-0175">Coiled coil</keyword>
<evidence type="ECO:0000259" key="8">
    <source>
        <dbReference type="Pfam" id="PF11923"/>
    </source>
</evidence>
<feature type="region of interest" description="Disordered" evidence="6">
    <location>
        <begin position="388"/>
        <end position="409"/>
    </location>
</feature>
<dbReference type="Pfam" id="PF11923">
    <property type="entry name" value="NFACT-C"/>
    <property type="match status" value="1"/>
</dbReference>
<evidence type="ECO:0000256" key="3">
    <source>
        <dbReference type="ARBA" id="ARBA00022490"/>
    </source>
</evidence>
<dbReference type="EMBL" id="GECZ01030698">
    <property type="protein sequence ID" value="JAS39071.1"/>
    <property type="molecule type" value="Transcribed_RNA"/>
</dbReference>
<feature type="region of interest" description="Disordered" evidence="6">
    <location>
        <begin position="683"/>
        <end position="804"/>
    </location>
</feature>
<feature type="compositionally biased region" description="Basic and acidic residues" evidence="6">
    <location>
        <begin position="698"/>
        <end position="712"/>
    </location>
</feature>